<dbReference type="AlphaFoldDB" id="A0AAD0VAJ2"/>
<geneLocation type="plasmid" evidence="2">
    <name>pmppla107</name>
</geneLocation>
<sequence length="604" mass="67630">MTDFLNFHDWVSEAAKANRPEVIEGVLPAILAVASVEEIRALTRNLGYMADKNFSDDVLSALFSRLAPTEMGAMRFMTSRLKDQDLSRVHMDMFLSHLGEAAGACLLNCLYSGEYELAQRILRDYPSEFPLEVITVRGIHVKDYEVECRGDAMSGFQGPADIKNCFEMLLDTTVVAPSSDGSNLALYWMADADKQKHSLECLSGHFDGEIPVLSGNVLSSPELALALTEARDAQVHFKDIYSHFPVWVHTSEVSSYEGLIAFRSEVQTSWGAKDPQTIVGLAQYGQLRVSDFPVRYGNEVQTGIKALNAVDVGLVTDLPEWEHNLYHRYLEHFVPDFTLLGLEKRPGMTLALIPLDALSQIEISPVSTGSLSTALAFVEDLFPLDVLINRQIQDRDFPSRCEKKVLFSATGAIGLLNTLAGSPHKESLYEMFPKQMIQDAFSFANFHVSTQALIDLDKRYGWKPEAPDSRGFVEMDIKRIQELFDAGYELWADDARTVRRPIKFKQYPDHGLPILQLLKMGGSVHGQVLPTIEVALRNITRRDSAIFEKAYLQYLGPIEVAKVARTPGDWSTFMAIFSQDEKQTALELIPTKRREEFFAGDLGL</sequence>
<dbReference type="Proteomes" id="UP000006426">
    <property type="component" value="Plasmid pmppla107"/>
</dbReference>
<dbReference type="RefSeq" id="WP_005742522.1">
    <property type="nucleotide sequence ID" value="NZ_CP031226.1"/>
</dbReference>
<proteinExistence type="predicted"/>
<organism evidence="1 2">
    <name type="scientific">Pseudomonas amygdali pv. lachrymans str. M301315</name>
    <dbReference type="NCBI Taxonomy" id="629260"/>
    <lineage>
        <taxon>Bacteria</taxon>
        <taxon>Pseudomonadati</taxon>
        <taxon>Pseudomonadota</taxon>
        <taxon>Gammaproteobacteria</taxon>
        <taxon>Pseudomonadales</taxon>
        <taxon>Pseudomonadaceae</taxon>
        <taxon>Pseudomonas</taxon>
        <taxon>Pseudomonas amygdali</taxon>
    </lineage>
</organism>
<evidence type="ECO:0000313" key="1">
    <source>
        <dbReference type="EMBL" id="AXH60336.1"/>
    </source>
</evidence>
<dbReference type="EMBL" id="CP031226">
    <property type="protein sequence ID" value="AXH60336.1"/>
    <property type="molecule type" value="Genomic_DNA"/>
</dbReference>
<name>A0AAD0VAJ2_PSEAV</name>
<keyword evidence="1" id="KW-0614">Plasmid</keyword>
<accession>A0AAD0VAJ2</accession>
<gene>
    <name evidence="1" type="ORF">PLA107_034710</name>
</gene>
<evidence type="ECO:0000313" key="2">
    <source>
        <dbReference type="Proteomes" id="UP000006426"/>
    </source>
</evidence>
<reference evidence="1 2" key="1">
    <citation type="journal article" date="2011" name="PLoS Pathog.">
        <title>Dynamic evolution of pathogenicity revealed by sequencing and comparative genomics of 19 Pseudomonas syringae isolates.</title>
        <authorList>
            <person name="Baltrus D.A."/>
            <person name="Nishimura M.T."/>
            <person name="Romanchuk A."/>
            <person name="Chang J.H."/>
            <person name="Mukhtar M.S."/>
            <person name="Cherkis K."/>
            <person name="Roach J."/>
            <person name="Grant S.R."/>
            <person name="Jones C.D."/>
            <person name="Dangl J.L."/>
        </authorList>
    </citation>
    <scope>NUCLEOTIDE SEQUENCE [LARGE SCALE GENOMIC DNA]</scope>
    <source>
        <strain evidence="1 2">M301315</strain>
    </source>
</reference>
<protein>
    <submittedName>
        <fullName evidence="1">Uncharacterized protein</fullName>
    </submittedName>
</protein>
<dbReference type="GeneID" id="39473741"/>